<dbReference type="SUPFAM" id="SSF47336">
    <property type="entry name" value="ACP-like"/>
    <property type="match status" value="1"/>
</dbReference>
<dbReference type="PROSITE" id="PS50075">
    <property type="entry name" value="CARRIER"/>
    <property type="match status" value="1"/>
</dbReference>
<dbReference type="EMBL" id="LN999011">
    <property type="protein sequence ID" value="CUX76655.1"/>
    <property type="molecule type" value="Genomic_DNA"/>
</dbReference>
<dbReference type="Gene3D" id="1.10.1200.10">
    <property type="entry name" value="ACP-like"/>
    <property type="match status" value="1"/>
</dbReference>
<accession>A0A143WNF4</accession>
<dbReference type="InterPro" id="IPR036736">
    <property type="entry name" value="ACP-like_sf"/>
</dbReference>
<name>A0A143WNF4_TREPR</name>
<gene>
    <name evidence="2" type="primary">acpP</name>
    <name evidence="2" type="ORF">MHIR_TP00013</name>
</gene>
<evidence type="ECO:0000259" key="1">
    <source>
        <dbReference type="PROSITE" id="PS50075"/>
    </source>
</evidence>
<feature type="domain" description="Carrier" evidence="1">
    <location>
        <begin position="1"/>
        <end position="75"/>
    </location>
</feature>
<dbReference type="PATRIC" id="fig|189385.8.peg.20"/>
<evidence type="ECO:0000313" key="3">
    <source>
        <dbReference type="Proteomes" id="UP000075242"/>
    </source>
</evidence>
<dbReference type="Pfam" id="PF00550">
    <property type="entry name" value="PP-binding"/>
    <property type="match status" value="1"/>
</dbReference>
<dbReference type="InterPro" id="IPR009081">
    <property type="entry name" value="PP-bd_ACP"/>
</dbReference>
<protein>
    <submittedName>
        <fullName evidence="2">Acyl carrier protein</fullName>
    </submittedName>
</protein>
<evidence type="ECO:0000313" key="2">
    <source>
        <dbReference type="EMBL" id="CUX76655.1"/>
    </source>
</evidence>
<dbReference type="Proteomes" id="UP000075242">
    <property type="component" value="Chromosome I"/>
</dbReference>
<proteinExistence type="predicted"/>
<organism evidence="2 3">
    <name type="scientific">Tremblaya princeps</name>
    <dbReference type="NCBI Taxonomy" id="189385"/>
    <lineage>
        <taxon>Bacteria</taxon>
        <taxon>Pseudomonadati</taxon>
        <taxon>Pseudomonadota</taxon>
        <taxon>Betaproteobacteria</taxon>
        <taxon>Candidatus Tremblayella</taxon>
    </lineage>
</organism>
<sequence>MDRLESSIRRILEERVGAMGGIGYEDALVSHGVDSVDIVESIVDIECAFDIEFGDGMFTEDLSIRDLVEASRRLVHGSG</sequence>
<reference evidence="3" key="1">
    <citation type="submission" date="2016-01" db="EMBL/GenBank/DDBJ databases">
        <authorList>
            <person name="Husnik F."/>
        </authorList>
    </citation>
    <scope>NUCLEOTIDE SEQUENCE [LARGE SCALE GENOMIC DNA]</scope>
</reference>
<dbReference type="AlphaFoldDB" id="A0A143WNF4"/>